<organism evidence="1 2">
    <name type="scientific">Micromonospora coerulea</name>
    <dbReference type="NCBI Taxonomy" id="47856"/>
    <lineage>
        <taxon>Bacteria</taxon>
        <taxon>Bacillati</taxon>
        <taxon>Actinomycetota</taxon>
        <taxon>Actinomycetes</taxon>
        <taxon>Micromonosporales</taxon>
        <taxon>Micromonosporaceae</taxon>
        <taxon>Micromonospora</taxon>
    </lineage>
</organism>
<gene>
    <name evidence="1" type="ORF">GCM10023176_26600</name>
</gene>
<dbReference type="EMBL" id="BAABGU010000012">
    <property type="protein sequence ID" value="GAA4569617.1"/>
    <property type="molecule type" value="Genomic_DNA"/>
</dbReference>
<accession>A0ABP8SHW7</accession>
<reference evidence="2" key="1">
    <citation type="journal article" date="2019" name="Int. J. Syst. Evol. Microbiol.">
        <title>The Global Catalogue of Microorganisms (GCM) 10K type strain sequencing project: providing services to taxonomists for standard genome sequencing and annotation.</title>
        <authorList>
            <consortium name="The Broad Institute Genomics Platform"/>
            <consortium name="The Broad Institute Genome Sequencing Center for Infectious Disease"/>
            <person name="Wu L."/>
            <person name="Ma J."/>
        </authorList>
    </citation>
    <scope>NUCLEOTIDE SEQUENCE [LARGE SCALE GENOMIC DNA]</scope>
    <source>
        <strain evidence="2">JCM 3175</strain>
    </source>
</reference>
<sequence>MTHEDRLHRMIEELRGMREHCEPKSNQNPRYFRYSNAVSALRWIIDDLAKERAAQSAAPGDVSAS</sequence>
<keyword evidence="2" id="KW-1185">Reference proteome</keyword>
<name>A0ABP8SHW7_9ACTN</name>
<dbReference type="Proteomes" id="UP001500307">
    <property type="component" value="Unassembled WGS sequence"/>
</dbReference>
<evidence type="ECO:0000313" key="1">
    <source>
        <dbReference type="EMBL" id="GAA4569617.1"/>
    </source>
</evidence>
<proteinExistence type="predicted"/>
<evidence type="ECO:0000313" key="2">
    <source>
        <dbReference type="Proteomes" id="UP001500307"/>
    </source>
</evidence>
<comment type="caution">
    <text evidence="1">The sequence shown here is derived from an EMBL/GenBank/DDBJ whole genome shotgun (WGS) entry which is preliminary data.</text>
</comment>
<protein>
    <submittedName>
        <fullName evidence="1">Uncharacterized protein</fullName>
    </submittedName>
</protein>